<evidence type="ECO:0000313" key="8">
    <source>
        <dbReference type="EMBL" id="AWM78697.1"/>
    </source>
</evidence>
<dbReference type="Gene3D" id="3.30.300.30">
    <property type="match status" value="1"/>
</dbReference>
<dbReference type="GO" id="GO:0016878">
    <property type="term" value="F:acid-thiol ligase activity"/>
    <property type="evidence" value="ECO:0007669"/>
    <property type="project" value="UniProtKB-ARBA"/>
</dbReference>
<dbReference type="InterPro" id="IPR050237">
    <property type="entry name" value="ATP-dep_AMP-bd_enzyme"/>
</dbReference>
<dbReference type="InterPro" id="IPR042099">
    <property type="entry name" value="ANL_N_sf"/>
</dbReference>
<dbReference type="NCBIfam" id="NF004837">
    <property type="entry name" value="PRK06187.1"/>
    <property type="match status" value="1"/>
</dbReference>
<dbReference type="FunFam" id="3.30.300.30:FF:000008">
    <property type="entry name" value="2,3-dihydroxybenzoate-AMP ligase"/>
    <property type="match status" value="1"/>
</dbReference>
<dbReference type="OrthoDB" id="9803968at2"/>
<organism evidence="8 9">
    <name type="scientific">Phenylobacterium parvum</name>
    <dbReference type="NCBI Taxonomy" id="2201350"/>
    <lineage>
        <taxon>Bacteria</taxon>
        <taxon>Pseudomonadati</taxon>
        <taxon>Pseudomonadota</taxon>
        <taxon>Alphaproteobacteria</taxon>
        <taxon>Caulobacterales</taxon>
        <taxon>Caulobacteraceae</taxon>
        <taxon>Phenylobacterium</taxon>
    </lineage>
</organism>
<dbReference type="CDD" id="cd17631">
    <property type="entry name" value="FACL_FadD13-like"/>
    <property type="match status" value="1"/>
</dbReference>
<sequence>MPDLSCSADVVRHHAQVRPEAVALVFQDESITYAELDALSSRCANALIAAGVRPGDRVGTLARGNADFFVLWFGCLKAGACLNPVNWRLASPEVAFILKDASCRLAVIGADYSGMIEALVADLPDLTTRIQFEPGHTAWPGFRDWIGAHSDADPRRTAQPDDDVIQLYTSGTTGLPKGVQLTEANYAACFQSASTAWALIDPGDSVLVCMPLFHVAGANLGMLGLLMGGRCIIMREVDIGLMLRLFGEHGVRHAFLAPAIINMVLQHPEQAQADLSRLDYVYYGASPISEEVLTQAQARFGSRFMQLYGLTETIGGGAYLPPEAHDPALGKLRSCGRPSPGYEIRIRIDGRDAEVGEVGEIEIRSPGVMKGYWNRPDATAQSIDAEGWFRSGDAGFFDADGYLFIHDRVKDMIVSGGENVYPAEVENALMSHPAVADAAVIGVPDDRWGEAVKAIVVLKPGAAAGPEVIIAHCRNLIAGYKVPKTIDFINVLPRNPSGKVLRRELREPYWRGRERRVG</sequence>
<evidence type="ECO:0000256" key="3">
    <source>
        <dbReference type="ARBA" id="ARBA00051915"/>
    </source>
</evidence>
<keyword evidence="9" id="KW-1185">Reference proteome</keyword>
<evidence type="ECO:0000256" key="5">
    <source>
        <dbReference type="ARBA" id="ARBA00067668"/>
    </source>
</evidence>
<protein>
    <recommendedName>
        <fullName evidence="5">3-methylmercaptopropionyl-CoA ligase</fullName>
        <ecNumber evidence="4">6.2.1.44</ecNumber>
    </recommendedName>
</protein>
<gene>
    <name evidence="8" type="ORF">HYN04_02750</name>
</gene>
<dbReference type="AlphaFoldDB" id="A0A2Z3HS79"/>
<evidence type="ECO:0000259" key="6">
    <source>
        <dbReference type="Pfam" id="PF00501"/>
    </source>
</evidence>
<dbReference type="InterPro" id="IPR000873">
    <property type="entry name" value="AMP-dep_synth/lig_dom"/>
</dbReference>
<evidence type="ECO:0000313" key="9">
    <source>
        <dbReference type="Proteomes" id="UP000247763"/>
    </source>
</evidence>
<evidence type="ECO:0000256" key="4">
    <source>
        <dbReference type="ARBA" id="ARBA00066616"/>
    </source>
</evidence>
<dbReference type="Proteomes" id="UP000247763">
    <property type="component" value="Chromosome"/>
</dbReference>
<dbReference type="Pfam" id="PF00501">
    <property type="entry name" value="AMP-binding"/>
    <property type="match status" value="1"/>
</dbReference>
<dbReference type="EC" id="6.2.1.44" evidence="4"/>
<dbReference type="InterPro" id="IPR045851">
    <property type="entry name" value="AMP-bd_C_sf"/>
</dbReference>
<dbReference type="InterPro" id="IPR025110">
    <property type="entry name" value="AMP-bd_C"/>
</dbReference>
<feature type="domain" description="AMP-dependent synthetase/ligase" evidence="6">
    <location>
        <begin position="12"/>
        <end position="373"/>
    </location>
</feature>
<proteinExistence type="inferred from homology"/>
<name>A0A2Z3HS79_9CAUL</name>
<reference evidence="9" key="1">
    <citation type="submission" date="2018-05" db="EMBL/GenBank/DDBJ databases">
        <title>Genome sequencing of Phenylobacterium sp. HYN0004.</title>
        <authorList>
            <person name="Yi H."/>
            <person name="Baek C."/>
        </authorList>
    </citation>
    <scope>NUCLEOTIDE SEQUENCE [LARGE SCALE GENOMIC DNA]</scope>
    <source>
        <strain evidence="9">HYN0004</strain>
    </source>
</reference>
<dbReference type="SUPFAM" id="SSF56801">
    <property type="entry name" value="Acetyl-CoA synthetase-like"/>
    <property type="match status" value="1"/>
</dbReference>
<dbReference type="Gene3D" id="3.40.50.12780">
    <property type="entry name" value="N-terminal domain of ligase-like"/>
    <property type="match status" value="1"/>
</dbReference>
<evidence type="ECO:0000256" key="1">
    <source>
        <dbReference type="ARBA" id="ARBA00006432"/>
    </source>
</evidence>
<dbReference type="KEGG" id="phb:HYN04_02750"/>
<comment type="catalytic activity">
    <reaction evidence="3">
        <text>3-(methylsulfanyl)propanoate + ATP + CoA = 3-(methylsulfanyl)propanoyl-CoA + AMP + diphosphate</text>
        <dbReference type="Rhea" id="RHEA:43052"/>
        <dbReference type="ChEBI" id="CHEBI:30616"/>
        <dbReference type="ChEBI" id="CHEBI:33019"/>
        <dbReference type="ChEBI" id="CHEBI:49016"/>
        <dbReference type="ChEBI" id="CHEBI:57287"/>
        <dbReference type="ChEBI" id="CHEBI:82815"/>
        <dbReference type="ChEBI" id="CHEBI:456215"/>
        <dbReference type="EC" id="6.2.1.44"/>
    </reaction>
    <physiologicalReaction direction="left-to-right" evidence="3">
        <dbReference type="Rhea" id="RHEA:43053"/>
    </physiologicalReaction>
</comment>
<comment type="similarity">
    <text evidence="1">Belongs to the ATP-dependent AMP-binding enzyme family.</text>
</comment>
<evidence type="ECO:0000259" key="7">
    <source>
        <dbReference type="Pfam" id="PF13193"/>
    </source>
</evidence>
<evidence type="ECO:0000256" key="2">
    <source>
        <dbReference type="ARBA" id="ARBA00022598"/>
    </source>
</evidence>
<dbReference type="PANTHER" id="PTHR43767">
    <property type="entry name" value="LONG-CHAIN-FATTY-ACID--COA LIGASE"/>
    <property type="match status" value="1"/>
</dbReference>
<dbReference type="Pfam" id="PF13193">
    <property type="entry name" value="AMP-binding_C"/>
    <property type="match status" value="1"/>
</dbReference>
<keyword evidence="2" id="KW-0436">Ligase</keyword>
<feature type="domain" description="AMP-binding enzyme C-terminal" evidence="7">
    <location>
        <begin position="424"/>
        <end position="499"/>
    </location>
</feature>
<dbReference type="PANTHER" id="PTHR43767:SF1">
    <property type="entry name" value="NONRIBOSOMAL PEPTIDE SYNTHASE PES1 (EUROFUNG)-RELATED"/>
    <property type="match status" value="1"/>
</dbReference>
<accession>A0A2Z3HS79</accession>
<dbReference type="EMBL" id="CP029479">
    <property type="protein sequence ID" value="AWM78697.1"/>
    <property type="molecule type" value="Genomic_DNA"/>
</dbReference>